<name>A0AAN9Y2C8_9HEMI</name>
<sequence length="97" mass="11695">MYWELCTAQQLSEFYAEFNATEESAKNDVRYLMKWLEEHPTLPNVKGEWKEHFHKSKEWQAQHEQLKMKDSSQQNSRPEDNTVTQSDSELFQDLRID</sequence>
<reference evidence="2 3" key="1">
    <citation type="submission" date="2024-03" db="EMBL/GenBank/DDBJ databases">
        <title>Adaptation during the transition from Ophiocordyceps entomopathogen to insect associate is accompanied by gene loss and intensified selection.</title>
        <authorList>
            <person name="Ward C.M."/>
            <person name="Onetto C.A."/>
            <person name="Borneman A.R."/>
        </authorList>
    </citation>
    <scope>NUCLEOTIDE SEQUENCE [LARGE SCALE GENOMIC DNA]</scope>
    <source>
        <strain evidence="2">AWRI1</strain>
        <tissue evidence="2">Single Adult Female</tissue>
    </source>
</reference>
<accession>A0AAN9Y2C8</accession>
<comment type="caution">
    <text evidence="2">The sequence shown here is derived from an EMBL/GenBank/DDBJ whole genome shotgun (WGS) entry which is preliminary data.</text>
</comment>
<evidence type="ECO:0000313" key="2">
    <source>
        <dbReference type="EMBL" id="KAK7580468.1"/>
    </source>
</evidence>
<dbReference type="AlphaFoldDB" id="A0AAN9Y2C8"/>
<protein>
    <submittedName>
        <fullName evidence="2">Uncharacterized protein</fullName>
    </submittedName>
</protein>
<keyword evidence="3" id="KW-1185">Reference proteome</keyword>
<proteinExistence type="predicted"/>
<evidence type="ECO:0000313" key="3">
    <source>
        <dbReference type="Proteomes" id="UP001367676"/>
    </source>
</evidence>
<feature type="compositionally biased region" description="Basic and acidic residues" evidence="1">
    <location>
        <begin position="60"/>
        <end position="70"/>
    </location>
</feature>
<organism evidence="2 3">
    <name type="scientific">Parthenolecanium corni</name>
    <dbReference type="NCBI Taxonomy" id="536013"/>
    <lineage>
        <taxon>Eukaryota</taxon>
        <taxon>Metazoa</taxon>
        <taxon>Ecdysozoa</taxon>
        <taxon>Arthropoda</taxon>
        <taxon>Hexapoda</taxon>
        <taxon>Insecta</taxon>
        <taxon>Pterygota</taxon>
        <taxon>Neoptera</taxon>
        <taxon>Paraneoptera</taxon>
        <taxon>Hemiptera</taxon>
        <taxon>Sternorrhyncha</taxon>
        <taxon>Coccoidea</taxon>
        <taxon>Coccidae</taxon>
        <taxon>Parthenolecanium</taxon>
    </lineage>
</organism>
<feature type="compositionally biased region" description="Polar residues" evidence="1">
    <location>
        <begin position="71"/>
        <end position="89"/>
    </location>
</feature>
<evidence type="ECO:0000256" key="1">
    <source>
        <dbReference type="SAM" id="MobiDB-lite"/>
    </source>
</evidence>
<dbReference type="Proteomes" id="UP001367676">
    <property type="component" value="Unassembled WGS sequence"/>
</dbReference>
<feature type="region of interest" description="Disordered" evidence="1">
    <location>
        <begin position="60"/>
        <end position="97"/>
    </location>
</feature>
<dbReference type="EMBL" id="JBBCAQ010000034">
    <property type="protein sequence ID" value="KAK7580468.1"/>
    <property type="molecule type" value="Genomic_DNA"/>
</dbReference>
<gene>
    <name evidence="2" type="ORF">V9T40_001097</name>
</gene>